<evidence type="ECO:0000256" key="2">
    <source>
        <dbReference type="ARBA" id="ARBA00004430"/>
    </source>
</evidence>
<evidence type="ECO:0000256" key="8">
    <source>
        <dbReference type="ARBA" id="ARBA00023136"/>
    </source>
</evidence>
<keyword evidence="5 11" id="KW-0812">Transmembrane</keyword>
<dbReference type="GO" id="GO:0031201">
    <property type="term" value="C:SNARE complex"/>
    <property type="evidence" value="ECO:0007669"/>
    <property type="project" value="TreeGrafter"/>
</dbReference>
<accession>A0A194R8N1</accession>
<evidence type="ECO:0000256" key="1">
    <source>
        <dbReference type="ARBA" id="ARBA00004211"/>
    </source>
</evidence>
<evidence type="ECO:0000313" key="13">
    <source>
        <dbReference type="EMBL" id="KPJ13605.1"/>
    </source>
</evidence>
<dbReference type="GO" id="GO:0031902">
    <property type="term" value="C:late endosome membrane"/>
    <property type="evidence" value="ECO:0007669"/>
    <property type="project" value="TreeGrafter"/>
</dbReference>
<dbReference type="GO" id="GO:0005484">
    <property type="term" value="F:SNAP receptor activity"/>
    <property type="evidence" value="ECO:0007669"/>
    <property type="project" value="TreeGrafter"/>
</dbReference>
<dbReference type="GO" id="GO:0015031">
    <property type="term" value="P:protein transport"/>
    <property type="evidence" value="ECO:0007669"/>
    <property type="project" value="UniProtKB-KW"/>
</dbReference>
<dbReference type="CDD" id="cd15863">
    <property type="entry name" value="SNARE_GS27"/>
    <property type="match status" value="1"/>
</dbReference>
<feature type="domain" description="DM10" evidence="12">
    <location>
        <begin position="299"/>
        <end position="353"/>
    </location>
</feature>
<keyword evidence="7 11" id="KW-1133">Transmembrane helix</keyword>
<keyword evidence="8 11" id="KW-0472">Membrane</keyword>
<keyword evidence="10" id="KW-0966">Cell projection</keyword>
<keyword evidence="3" id="KW-0813">Transport</keyword>
<sequence>MEQLYLQTTQLIQETTDLFYKLERDPSENIENAIQSKINAINANCEKLDILVFKTPINQRPTAKMRVDQLKYDNKHIQASLLNAQNKRRRRQQEQEDREQLLSRRFGHDHTAINVDFLGQERNSLQSSHQHVDEMLHTGSNILQTLRYNRDTLKGAHRRLIDLANTLGLSNATISLIERRVSQDKYILFGGMFVTLTVIVLVIFFLTISTMAWGLPKLPGLTFSDPTKTKHHMRSSLRFYQGYRFPDTIVVGPGGSATDVDSNAFALPEDSVNYDPSLTYGRVKQPALPAVIPHWAHYDKRCLNFTAFFKQPVFESTDENYRVRIVNIIYFLEDDTLTVIEPKTRVRSNYFFL</sequence>
<keyword evidence="6" id="KW-0653">Protein transport</keyword>
<evidence type="ECO:0000256" key="4">
    <source>
        <dbReference type="ARBA" id="ARBA00022490"/>
    </source>
</evidence>
<dbReference type="InterPro" id="IPR006602">
    <property type="entry name" value="DM10_dom"/>
</dbReference>
<dbReference type="GO" id="GO:0005794">
    <property type="term" value="C:Golgi apparatus"/>
    <property type="evidence" value="ECO:0007669"/>
    <property type="project" value="TreeGrafter"/>
</dbReference>
<evidence type="ECO:0000256" key="7">
    <source>
        <dbReference type="ARBA" id="ARBA00022989"/>
    </source>
</evidence>
<dbReference type="InParanoid" id="A0A194R8N1"/>
<dbReference type="GO" id="GO:0005930">
    <property type="term" value="C:axoneme"/>
    <property type="evidence" value="ECO:0007669"/>
    <property type="project" value="UniProtKB-SubCell"/>
</dbReference>
<dbReference type="PROSITE" id="PS51336">
    <property type="entry name" value="DM10"/>
    <property type="match status" value="1"/>
</dbReference>
<dbReference type="Pfam" id="PF12352">
    <property type="entry name" value="V-SNARE_C"/>
    <property type="match status" value="1"/>
</dbReference>
<proteinExistence type="predicted"/>
<dbReference type="Pfam" id="PF06565">
    <property type="entry name" value="DM10_dom"/>
    <property type="match status" value="1"/>
</dbReference>
<evidence type="ECO:0000256" key="10">
    <source>
        <dbReference type="ARBA" id="ARBA00023273"/>
    </source>
</evidence>
<dbReference type="STRING" id="76193.A0A194R8N1"/>
<dbReference type="GO" id="GO:0012507">
    <property type="term" value="C:ER to Golgi transport vesicle membrane"/>
    <property type="evidence" value="ECO:0007669"/>
    <property type="project" value="TreeGrafter"/>
</dbReference>
<dbReference type="FunCoup" id="A0A194R8N1">
    <property type="interactions" value="2078"/>
</dbReference>
<keyword evidence="13" id="KW-0675">Receptor</keyword>
<evidence type="ECO:0000256" key="6">
    <source>
        <dbReference type="ARBA" id="ARBA00022927"/>
    </source>
</evidence>
<dbReference type="PANTHER" id="PTHR21230">
    <property type="entry name" value="VESICLE TRANSPORT V-SNARE PROTEIN VTI1-RELATED"/>
    <property type="match status" value="1"/>
</dbReference>
<keyword evidence="9" id="KW-0206">Cytoskeleton</keyword>
<keyword evidence="14" id="KW-1185">Reference proteome</keyword>
<dbReference type="Gene3D" id="1.20.5.110">
    <property type="match status" value="1"/>
</dbReference>
<comment type="subcellular location">
    <subcellularLocation>
        <location evidence="2">Cytoplasm</location>
        <location evidence="2">Cytoskeleton</location>
        <location evidence="2">Cilium axoneme</location>
    </subcellularLocation>
    <subcellularLocation>
        <location evidence="1">Membrane</location>
        <topology evidence="1">Single-pass type IV membrane protein</topology>
    </subcellularLocation>
</comment>
<evidence type="ECO:0000313" key="14">
    <source>
        <dbReference type="Proteomes" id="UP000053240"/>
    </source>
</evidence>
<evidence type="ECO:0000256" key="5">
    <source>
        <dbReference type="ARBA" id="ARBA00022692"/>
    </source>
</evidence>
<dbReference type="SUPFAM" id="SSF58038">
    <property type="entry name" value="SNARE fusion complex"/>
    <property type="match status" value="1"/>
</dbReference>
<protein>
    <submittedName>
        <fullName evidence="13">Putative Golgi SNAP receptor complex member 2</fullName>
    </submittedName>
</protein>
<feature type="transmembrane region" description="Helical" evidence="11">
    <location>
        <begin position="186"/>
        <end position="215"/>
    </location>
</feature>
<dbReference type="PANTHER" id="PTHR21230:SF1">
    <property type="entry name" value="GOLGI SNAP RECEPTOR COMPLEX MEMBER 2"/>
    <property type="match status" value="1"/>
</dbReference>
<organism evidence="13 14">
    <name type="scientific">Papilio machaon</name>
    <name type="common">Old World swallowtail butterfly</name>
    <dbReference type="NCBI Taxonomy" id="76193"/>
    <lineage>
        <taxon>Eukaryota</taxon>
        <taxon>Metazoa</taxon>
        <taxon>Ecdysozoa</taxon>
        <taxon>Arthropoda</taxon>
        <taxon>Hexapoda</taxon>
        <taxon>Insecta</taxon>
        <taxon>Pterygota</taxon>
        <taxon>Neoptera</taxon>
        <taxon>Endopterygota</taxon>
        <taxon>Lepidoptera</taxon>
        <taxon>Glossata</taxon>
        <taxon>Ditrysia</taxon>
        <taxon>Papilionoidea</taxon>
        <taxon>Papilionidae</taxon>
        <taxon>Papilioninae</taxon>
        <taxon>Papilio</taxon>
    </lineage>
</organism>
<dbReference type="GO" id="GO:0000149">
    <property type="term" value="F:SNARE binding"/>
    <property type="evidence" value="ECO:0007669"/>
    <property type="project" value="TreeGrafter"/>
</dbReference>
<evidence type="ECO:0000259" key="12">
    <source>
        <dbReference type="PROSITE" id="PS51336"/>
    </source>
</evidence>
<dbReference type="AlphaFoldDB" id="A0A194R8N1"/>
<dbReference type="GO" id="GO:0005789">
    <property type="term" value="C:endoplasmic reticulum membrane"/>
    <property type="evidence" value="ECO:0007669"/>
    <property type="project" value="TreeGrafter"/>
</dbReference>
<name>A0A194R8N1_PAPMA</name>
<evidence type="ECO:0000256" key="9">
    <source>
        <dbReference type="ARBA" id="ARBA00023212"/>
    </source>
</evidence>
<gene>
    <name evidence="13" type="ORF">RR48_10789</name>
</gene>
<evidence type="ECO:0000256" key="11">
    <source>
        <dbReference type="SAM" id="Phobius"/>
    </source>
</evidence>
<evidence type="ECO:0000256" key="3">
    <source>
        <dbReference type="ARBA" id="ARBA00022448"/>
    </source>
</evidence>
<dbReference type="Proteomes" id="UP000053240">
    <property type="component" value="Unassembled WGS sequence"/>
</dbReference>
<dbReference type="EMBL" id="KQ460615">
    <property type="protein sequence ID" value="KPJ13605.1"/>
    <property type="molecule type" value="Genomic_DNA"/>
</dbReference>
<dbReference type="Gene3D" id="2.30.29.170">
    <property type="match status" value="1"/>
</dbReference>
<keyword evidence="4" id="KW-0963">Cytoplasm</keyword>
<dbReference type="GO" id="GO:0006906">
    <property type="term" value="P:vesicle fusion"/>
    <property type="evidence" value="ECO:0007669"/>
    <property type="project" value="TreeGrafter"/>
</dbReference>
<reference evidence="13 14" key="1">
    <citation type="journal article" date="2015" name="Nat. Commun.">
        <title>Outbred genome sequencing and CRISPR/Cas9 gene editing in butterflies.</title>
        <authorList>
            <person name="Li X."/>
            <person name="Fan D."/>
            <person name="Zhang W."/>
            <person name="Liu G."/>
            <person name="Zhang L."/>
            <person name="Zhao L."/>
            <person name="Fang X."/>
            <person name="Chen L."/>
            <person name="Dong Y."/>
            <person name="Chen Y."/>
            <person name="Ding Y."/>
            <person name="Zhao R."/>
            <person name="Feng M."/>
            <person name="Zhu Y."/>
            <person name="Feng Y."/>
            <person name="Jiang X."/>
            <person name="Zhu D."/>
            <person name="Xiang H."/>
            <person name="Feng X."/>
            <person name="Li S."/>
            <person name="Wang J."/>
            <person name="Zhang G."/>
            <person name="Kronforst M.R."/>
            <person name="Wang W."/>
        </authorList>
    </citation>
    <scope>NUCLEOTIDE SEQUENCE [LARGE SCALE GENOMIC DNA]</scope>
    <source>
        <strain evidence="13">Ya'a_city_454_Pm</strain>
        <tissue evidence="13">Whole body</tissue>
    </source>
</reference>